<dbReference type="PANTHER" id="PTHR43108:SF6">
    <property type="entry name" value="N-SULPHOGLUCOSAMINE SULPHOHYDROLASE"/>
    <property type="match status" value="1"/>
</dbReference>
<dbReference type="CDD" id="cd16027">
    <property type="entry name" value="SGSH"/>
    <property type="match status" value="1"/>
</dbReference>
<feature type="domain" description="Sulfatase N-terminal" evidence="7">
    <location>
        <begin position="22"/>
        <end position="325"/>
    </location>
</feature>
<dbReference type="EMBL" id="JAODUP010000127">
    <property type="protein sequence ID" value="KAK2160777.1"/>
    <property type="molecule type" value="Genomic_DNA"/>
</dbReference>
<evidence type="ECO:0000256" key="5">
    <source>
        <dbReference type="ARBA" id="ARBA00023180"/>
    </source>
</evidence>
<proteinExistence type="inferred from homology"/>
<evidence type="ECO:0008006" key="11">
    <source>
        <dbReference type="Google" id="ProtNLM"/>
    </source>
</evidence>
<dbReference type="Pfam" id="PF00884">
    <property type="entry name" value="Sulfatase"/>
    <property type="match status" value="1"/>
</dbReference>
<dbReference type="GO" id="GO:0006027">
    <property type="term" value="P:glycosaminoglycan catabolic process"/>
    <property type="evidence" value="ECO:0007669"/>
    <property type="project" value="TreeGrafter"/>
</dbReference>
<dbReference type="AlphaFoldDB" id="A0AAD9N890"/>
<evidence type="ECO:0000313" key="9">
    <source>
        <dbReference type="EMBL" id="KAK2160777.1"/>
    </source>
</evidence>
<comment type="cofactor">
    <cofactor evidence="1">
        <name>Ca(2+)</name>
        <dbReference type="ChEBI" id="CHEBI:29108"/>
    </cofactor>
</comment>
<keyword evidence="5" id="KW-0325">Glycoprotein</keyword>
<feature type="domain" description="N-sulphoglucosamine sulphohydrolase C-terminal" evidence="8">
    <location>
        <begin position="431"/>
        <end position="475"/>
    </location>
</feature>
<gene>
    <name evidence="9" type="ORF">LSH36_127g12041</name>
</gene>
<evidence type="ECO:0000256" key="6">
    <source>
        <dbReference type="SAM" id="SignalP"/>
    </source>
</evidence>
<evidence type="ECO:0000259" key="7">
    <source>
        <dbReference type="Pfam" id="PF00884"/>
    </source>
</evidence>
<accession>A0AAD9N890</accession>
<dbReference type="GO" id="GO:0016250">
    <property type="term" value="F:N-sulfoglucosamine sulfohydrolase activity"/>
    <property type="evidence" value="ECO:0007669"/>
    <property type="project" value="TreeGrafter"/>
</dbReference>
<protein>
    <recommendedName>
        <fullName evidence="11">N-sulfoglucosamine sulfohydrolase</fullName>
    </recommendedName>
</protein>
<dbReference type="FunFam" id="3.40.720.10:FF:000026">
    <property type="entry name" value="N-sulphoglucosamine sulphohydrolase"/>
    <property type="match status" value="1"/>
</dbReference>
<evidence type="ECO:0000256" key="2">
    <source>
        <dbReference type="ARBA" id="ARBA00008779"/>
    </source>
</evidence>
<evidence type="ECO:0000256" key="4">
    <source>
        <dbReference type="ARBA" id="ARBA00022801"/>
    </source>
</evidence>
<dbReference type="InterPro" id="IPR024607">
    <property type="entry name" value="Sulfatase_CS"/>
</dbReference>
<keyword evidence="4" id="KW-0378">Hydrolase</keyword>
<dbReference type="GO" id="GO:0030200">
    <property type="term" value="P:heparan sulfate proteoglycan catabolic process"/>
    <property type="evidence" value="ECO:0007669"/>
    <property type="project" value="TreeGrafter"/>
</dbReference>
<dbReference type="InterPro" id="IPR032506">
    <property type="entry name" value="SGSH_C"/>
</dbReference>
<reference evidence="9" key="1">
    <citation type="journal article" date="2023" name="Mol. Biol. Evol.">
        <title>Third-Generation Sequencing Reveals the Adaptive Role of the Epigenome in Three Deep-Sea Polychaetes.</title>
        <authorList>
            <person name="Perez M."/>
            <person name="Aroh O."/>
            <person name="Sun Y."/>
            <person name="Lan Y."/>
            <person name="Juniper S.K."/>
            <person name="Young C.R."/>
            <person name="Angers B."/>
            <person name="Qian P.Y."/>
        </authorList>
    </citation>
    <scope>NUCLEOTIDE SEQUENCE</scope>
    <source>
        <strain evidence="9">P08H-3</strain>
    </source>
</reference>
<comment type="similarity">
    <text evidence="2">Belongs to the sulfatase family.</text>
</comment>
<evidence type="ECO:0000256" key="1">
    <source>
        <dbReference type="ARBA" id="ARBA00001913"/>
    </source>
</evidence>
<keyword evidence="10" id="KW-1185">Reference proteome</keyword>
<dbReference type="Proteomes" id="UP001208570">
    <property type="component" value="Unassembled WGS sequence"/>
</dbReference>
<evidence type="ECO:0000313" key="10">
    <source>
        <dbReference type="Proteomes" id="UP001208570"/>
    </source>
</evidence>
<dbReference type="SUPFAM" id="SSF53649">
    <property type="entry name" value="Alkaline phosphatase-like"/>
    <property type="match status" value="1"/>
</dbReference>
<feature type="signal peptide" evidence="6">
    <location>
        <begin position="1"/>
        <end position="19"/>
    </location>
</feature>
<dbReference type="Pfam" id="PF16347">
    <property type="entry name" value="SGSH_C"/>
    <property type="match status" value="1"/>
</dbReference>
<dbReference type="InterPro" id="IPR017850">
    <property type="entry name" value="Alkaline_phosphatase_core_sf"/>
</dbReference>
<keyword evidence="3 6" id="KW-0732">Signal</keyword>
<feature type="chain" id="PRO_5041930978" description="N-sulfoglucosamine sulfohydrolase" evidence="6">
    <location>
        <begin position="20"/>
        <end position="510"/>
    </location>
</feature>
<dbReference type="Gene3D" id="3.40.720.10">
    <property type="entry name" value="Alkaline Phosphatase, subunit A"/>
    <property type="match status" value="1"/>
</dbReference>
<evidence type="ECO:0000256" key="3">
    <source>
        <dbReference type="ARBA" id="ARBA00022729"/>
    </source>
</evidence>
<dbReference type="InterPro" id="IPR000917">
    <property type="entry name" value="Sulfatase_N"/>
</dbReference>
<sequence length="510" mass="58456">MRFYLLIFAVLTQFVIISTQKKNVLIFVADDAGLQIGAYNNTVCRTPHIDHLARRSILFRNAYTSVSSCSPSRSAILTGLPQHQNGLYGLHQGIHHFNSFDTVWSLPRILAKHGIQTGIVGKKHVGPESVFPFDYSQTEENHSILQVGRNITFMKLLVREFLHHSQNQPFLLYIGFHDPHRCGHTQPQYGAFCEKFGNGEPGMGMIPDWKPISYSPDQVIVPYFIQDTPAARLDLAAQYTTMSRLDQGVGVILKELEQAGHGTDTLILFTSDNGIPFPNGRTNLYEPGMIEPMLISSPKHRQRWGQESNAFVSLLDIVPTVLDWYKIPYPKYRLFSQSSPIVQLSGSSLLPILEEEPSAGWDTVYASHNLHEITMYYPMRVIHKKHYKLIHNLNYKMPFPIDQDFYISETFQDLLRRTRRKKPLHWNKNLNQYYYRSAWELYDLSNDPKELSNLASNASYSNILAVLQKQLLDWQNITSDPWLCSPIAVLEDAGLYKSHPRCMPLYNGLQ</sequence>
<dbReference type="PANTHER" id="PTHR43108">
    <property type="entry name" value="N-ACETYLGLUCOSAMINE-6-SULFATASE FAMILY MEMBER"/>
    <property type="match status" value="1"/>
</dbReference>
<evidence type="ECO:0000259" key="8">
    <source>
        <dbReference type="Pfam" id="PF16347"/>
    </source>
</evidence>
<name>A0AAD9N890_9ANNE</name>
<comment type="caution">
    <text evidence="9">The sequence shown here is derived from an EMBL/GenBank/DDBJ whole genome shotgun (WGS) entry which is preliminary data.</text>
</comment>
<dbReference type="PROSITE" id="PS00523">
    <property type="entry name" value="SULFATASE_1"/>
    <property type="match status" value="1"/>
</dbReference>
<organism evidence="9 10">
    <name type="scientific">Paralvinella palmiformis</name>
    <dbReference type="NCBI Taxonomy" id="53620"/>
    <lineage>
        <taxon>Eukaryota</taxon>
        <taxon>Metazoa</taxon>
        <taxon>Spiralia</taxon>
        <taxon>Lophotrochozoa</taxon>
        <taxon>Annelida</taxon>
        <taxon>Polychaeta</taxon>
        <taxon>Sedentaria</taxon>
        <taxon>Canalipalpata</taxon>
        <taxon>Terebellida</taxon>
        <taxon>Terebelliformia</taxon>
        <taxon>Alvinellidae</taxon>
        <taxon>Paralvinella</taxon>
    </lineage>
</organism>